<dbReference type="InterPro" id="IPR032675">
    <property type="entry name" value="LRR_dom_sf"/>
</dbReference>
<dbReference type="OrthoDB" id="2252303at2759"/>
<protein>
    <recommendedName>
        <fullName evidence="3">F-box domain-containing protein</fullName>
    </recommendedName>
</protein>
<organism evidence="1 2">
    <name type="scientific">Circinella minor</name>
    <dbReference type="NCBI Taxonomy" id="1195481"/>
    <lineage>
        <taxon>Eukaryota</taxon>
        <taxon>Fungi</taxon>
        <taxon>Fungi incertae sedis</taxon>
        <taxon>Mucoromycota</taxon>
        <taxon>Mucoromycotina</taxon>
        <taxon>Mucoromycetes</taxon>
        <taxon>Mucorales</taxon>
        <taxon>Lichtheimiaceae</taxon>
        <taxon>Circinella</taxon>
    </lineage>
</organism>
<name>A0A8H7RXC7_9FUNG</name>
<sequence length="568" mass="64652">MITTNPLISPHLFTILDSLPDQIYQVNKAIKNNDYQQIIQYTTTTINSVYQEKQLLLALFELRSYAYSKKGQFLDSIKNGRLMIEAAPTSTLGYARLGQTLSTYGYQVSAVCVYNKGLQIVQQNKQSVNVDELHKRKEIAVKRLQKKMDPMSMFSDEIIQRIFTLLSQEVKATCLHVSTVWRKKLLDCSDIWRFLKLGQNHKDFPLIGVVNQVGHHVTNLMIDQFTHGSVLSAYMKQLQEGSFEKLQYLSFFAPYNYTIDNPQDYFASIQKALSKVQNTLIGFEIVIHPEHTSSSIKIATILSTCKNLKYLYYSSTASNISNHVGDLTLLDHDHPNLINLCLHSRKLITGNDVAPILKRCQQLRRLVVFLCDICILDTIQNTAPNLEIFGLNCYFTSVTSLEENITARKKEMNDSDEKTTGLRHLHLNTTKSNTPSSVAANKILNFIYKNRATLETIHIEMPDDATVATAATTIHHEDEIDTPYSDFNLVNLKTIFCRSGNQRMEKVLLQSIRTSSKLHDLELKRVFTTSLVIDSLIEMTPLNRISLRVLPQPLSSIDSNKISTYLDK</sequence>
<evidence type="ECO:0000313" key="2">
    <source>
        <dbReference type="Proteomes" id="UP000646827"/>
    </source>
</evidence>
<dbReference type="Gene3D" id="1.25.40.10">
    <property type="entry name" value="Tetratricopeptide repeat domain"/>
    <property type="match status" value="1"/>
</dbReference>
<dbReference type="Gene3D" id="3.80.10.10">
    <property type="entry name" value="Ribonuclease Inhibitor"/>
    <property type="match status" value="1"/>
</dbReference>
<reference evidence="1 2" key="1">
    <citation type="submission" date="2020-12" db="EMBL/GenBank/DDBJ databases">
        <title>Metabolic potential, ecology and presence of endohyphal bacteria is reflected in genomic diversity of Mucoromycotina.</title>
        <authorList>
            <person name="Muszewska A."/>
            <person name="Okrasinska A."/>
            <person name="Steczkiewicz K."/>
            <person name="Drgas O."/>
            <person name="Orlowska M."/>
            <person name="Perlinska-Lenart U."/>
            <person name="Aleksandrzak-Piekarczyk T."/>
            <person name="Szatraj K."/>
            <person name="Zielenkiewicz U."/>
            <person name="Pilsyk S."/>
            <person name="Malc E."/>
            <person name="Mieczkowski P."/>
            <person name="Kruszewska J.S."/>
            <person name="Biernat P."/>
            <person name="Pawlowska J."/>
        </authorList>
    </citation>
    <scope>NUCLEOTIDE SEQUENCE [LARGE SCALE GENOMIC DNA]</scope>
    <source>
        <strain evidence="1 2">CBS 142.35</strain>
    </source>
</reference>
<dbReference type="SUPFAM" id="SSF48452">
    <property type="entry name" value="TPR-like"/>
    <property type="match status" value="1"/>
</dbReference>
<dbReference type="InterPro" id="IPR011990">
    <property type="entry name" value="TPR-like_helical_dom_sf"/>
</dbReference>
<gene>
    <name evidence="1" type="ORF">INT45_007664</name>
</gene>
<evidence type="ECO:0000313" key="1">
    <source>
        <dbReference type="EMBL" id="KAG2219002.1"/>
    </source>
</evidence>
<dbReference type="SUPFAM" id="SSF81383">
    <property type="entry name" value="F-box domain"/>
    <property type="match status" value="1"/>
</dbReference>
<dbReference type="AlphaFoldDB" id="A0A8H7RXC7"/>
<proteinExistence type="predicted"/>
<accession>A0A8H7RXC7</accession>
<comment type="caution">
    <text evidence="1">The sequence shown here is derived from an EMBL/GenBank/DDBJ whole genome shotgun (WGS) entry which is preliminary data.</text>
</comment>
<evidence type="ECO:0008006" key="3">
    <source>
        <dbReference type="Google" id="ProtNLM"/>
    </source>
</evidence>
<dbReference type="InterPro" id="IPR036047">
    <property type="entry name" value="F-box-like_dom_sf"/>
</dbReference>
<dbReference type="Proteomes" id="UP000646827">
    <property type="component" value="Unassembled WGS sequence"/>
</dbReference>
<keyword evidence="2" id="KW-1185">Reference proteome</keyword>
<dbReference type="EMBL" id="JAEPRB010000200">
    <property type="protein sequence ID" value="KAG2219002.1"/>
    <property type="molecule type" value="Genomic_DNA"/>
</dbReference>